<sequence>MVVVMDAPAPARDEELGNQPCKQQPRKQRSLDEVESELSSLAAGIAAATCTFLLVLAEFDARGGWARARGMVSTAQWLSWRCGMSASTAREHVRIARALPALPMVTEAFAAGRLSYSKVRAISRVATTETEEDLLQIAHSATANQLDRFCSGVRTAMSVVDVNERHDRRHLTFRNEADGSISFSGRCSPEDGAAILEALRRAQDELDRAHLAESREDRHVVAGRALVDALVLVCEQSDVGAQEPELPGQLEHAVARGSRRSETVIHVTPGDLASAEAQQSERQEKDLLGPRLEQGLALHPETARRLTCDTGVVVQLHEEEPGCSLTPNRLRGRTLDVGRRRRTPNAAQFRALWDRDQGCRFPGCERRRYVHAHHIVHWADGGPTDLDNLVLLCGQHHRLHHEGGFEIARGHGDDLAFVSENGSRVTAVPESAAPTAPDVLPATADAPSLAPINGGHLDLEYSVSVVAENWAMARRRAS</sequence>
<feature type="region of interest" description="Disordered" evidence="2">
    <location>
        <begin position="1"/>
        <end position="29"/>
    </location>
</feature>
<dbReference type="InterPro" id="IPR002711">
    <property type="entry name" value="HNH"/>
</dbReference>
<evidence type="ECO:0000313" key="4">
    <source>
        <dbReference type="EMBL" id="MFC7405674.1"/>
    </source>
</evidence>
<feature type="domain" description="HNH nuclease" evidence="3">
    <location>
        <begin position="347"/>
        <end position="398"/>
    </location>
</feature>
<name>A0ABW2Q9E2_9MICO</name>
<dbReference type="CDD" id="cd00085">
    <property type="entry name" value="HNHc"/>
    <property type="match status" value="1"/>
</dbReference>
<evidence type="ECO:0000256" key="1">
    <source>
        <dbReference type="ARBA" id="ARBA00023450"/>
    </source>
</evidence>
<dbReference type="Pfam" id="PF01844">
    <property type="entry name" value="HNH"/>
    <property type="match status" value="1"/>
</dbReference>
<protein>
    <submittedName>
        <fullName evidence="4">DUF222 domain-containing protein</fullName>
    </submittedName>
</protein>
<reference evidence="5" key="1">
    <citation type="journal article" date="2019" name="Int. J. Syst. Evol. Microbiol.">
        <title>The Global Catalogue of Microorganisms (GCM) 10K type strain sequencing project: providing services to taxonomists for standard genome sequencing and annotation.</title>
        <authorList>
            <consortium name="The Broad Institute Genomics Platform"/>
            <consortium name="The Broad Institute Genome Sequencing Center for Infectious Disease"/>
            <person name="Wu L."/>
            <person name="Ma J."/>
        </authorList>
    </citation>
    <scope>NUCLEOTIDE SEQUENCE [LARGE SCALE GENOMIC DNA]</scope>
    <source>
        <strain evidence="5">JCM 1490</strain>
    </source>
</reference>
<dbReference type="Pfam" id="PF02720">
    <property type="entry name" value="DUF222"/>
    <property type="match status" value="1"/>
</dbReference>
<keyword evidence="5" id="KW-1185">Reference proteome</keyword>
<dbReference type="InterPro" id="IPR003870">
    <property type="entry name" value="DUF222"/>
</dbReference>
<evidence type="ECO:0000313" key="5">
    <source>
        <dbReference type="Proteomes" id="UP001596455"/>
    </source>
</evidence>
<comment type="similarity">
    <text evidence="1">Belongs to the Rv1128c/1148c/1588c/1702c/1945/3466 family.</text>
</comment>
<accession>A0ABW2Q9E2</accession>
<evidence type="ECO:0000259" key="3">
    <source>
        <dbReference type="SMART" id="SM00507"/>
    </source>
</evidence>
<proteinExistence type="inferred from homology"/>
<gene>
    <name evidence="4" type="ORF">ACFQQL_11190</name>
</gene>
<evidence type="ECO:0000256" key="2">
    <source>
        <dbReference type="SAM" id="MobiDB-lite"/>
    </source>
</evidence>
<dbReference type="Proteomes" id="UP001596455">
    <property type="component" value="Unassembled WGS sequence"/>
</dbReference>
<dbReference type="EMBL" id="JBHTCQ010000002">
    <property type="protein sequence ID" value="MFC7405674.1"/>
    <property type="molecule type" value="Genomic_DNA"/>
</dbReference>
<dbReference type="SMART" id="SM00507">
    <property type="entry name" value="HNHc"/>
    <property type="match status" value="1"/>
</dbReference>
<dbReference type="RefSeq" id="WP_382394325.1">
    <property type="nucleotide sequence ID" value="NZ_JBHTCQ010000002.1"/>
</dbReference>
<comment type="caution">
    <text evidence="4">The sequence shown here is derived from an EMBL/GenBank/DDBJ whole genome shotgun (WGS) entry which is preliminary data.</text>
</comment>
<dbReference type="InterPro" id="IPR003615">
    <property type="entry name" value="HNH_nuc"/>
</dbReference>
<dbReference type="Gene3D" id="1.10.30.50">
    <property type="match status" value="1"/>
</dbReference>
<organism evidence="4 5">
    <name type="scientific">Georgenia alba</name>
    <dbReference type="NCBI Taxonomy" id="2233858"/>
    <lineage>
        <taxon>Bacteria</taxon>
        <taxon>Bacillati</taxon>
        <taxon>Actinomycetota</taxon>
        <taxon>Actinomycetes</taxon>
        <taxon>Micrococcales</taxon>
        <taxon>Bogoriellaceae</taxon>
        <taxon>Georgenia</taxon>
    </lineage>
</organism>